<dbReference type="NCBIfam" id="TIGR00278">
    <property type="entry name" value="membrane protein insertion efficiency factor YidD"/>
    <property type="match status" value="1"/>
</dbReference>
<evidence type="ECO:0000313" key="2">
    <source>
        <dbReference type="EMBL" id="NMF57365.1"/>
    </source>
</evidence>
<protein>
    <recommendedName>
        <fullName evidence="1">Putative membrane protein insertion efficiency factor</fullName>
    </recommendedName>
</protein>
<reference evidence="2 3" key="1">
    <citation type="submission" date="2020-03" db="EMBL/GenBank/DDBJ databases">
        <title>Draft Genome Sequence of 2-Methylisoborneol Producing Pseudanabaena yagii Strain GIHE-NHR1 Isolated from North Han River in South Korea.</title>
        <authorList>
            <person name="Jeong J."/>
        </authorList>
    </citation>
    <scope>NUCLEOTIDE SEQUENCE [LARGE SCALE GENOMIC DNA]</scope>
    <source>
        <strain evidence="2 3">GIHE-NHR1</strain>
    </source>
</reference>
<dbReference type="HAMAP" id="MF_00386">
    <property type="entry name" value="UPF0161_YidD"/>
    <property type="match status" value="1"/>
</dbReference>
<keyword evidence="1" id="KW-1003">Cell membrane</keyword>
<comment type="caution">
    <text evidence="2">The sequence shown here is derived from an EMBL/GenBank/DDBJ whole genome shotgun (WGS) entry which is preliminary data.</text>
</comment>
<comment type="function">
    <text evidence="1">Could be involved in insertion of integral membrane proteins into the membrane.</text>
</comment>
<accession>A0ABX1LMK7</accession>
<dbReference type="PANTHER" id="PTHR33383">
    <property type="entry name" value="MEMBRANE PROTEIN INSERTION EFFICIENCY FACTOR-RELATED"/>
    <property type="match status" value="1"/>
</dbReference>
<comment type="subcellular location">
    <subcellularLocation>
        <location evidence="1">Cell membrane</location>
        <topology evidence="1">Peripheral membrane protein</topology>
        <orientation evidence="1">Cytoplasmic side</orientation>
    </subcellularLocation>
</comment>
<dbReference type="Pfam" id="PF01809">
    <property type="entry name" value="YidD"/>
    <property type="match status" value="1"/>
</dbReference>
<comment type="similarity">
    <text evidence="1">Belongs to the UPF0161 family.</text>
</comment>
<keyword evidence="3" id="KW-1185">Reference proteome</keyword>
<evidence type="ECO:0000313" key="3">
    <source>
        <dbReference type="Proteomes" id="UP000738376"/>
    </source>
</evidence>
<dbReference type="RefSeq" id="WP_169362410.1">
    <property type="nucleotide sequence ID" value="NZ_JAAVJL010000001.1"/>
</dbReference>
<dbReference type="Proteomes" id="UP000738376">
    <property type="component" value="Unassembled WGS sequence"/>
</dbReference>
<proteinExistence type="inferred from homology"/>
<dbReference type="SMART" id="SM01234">
    <property type="entry name" value="Haemolytic"/>
    <property type="match status" value="1"/>
</dbReference>
<organism evidence="2 3">
    <name type="scientific">Pseudanabaena yagii GIHE-NHR1</name>
    <dbReference type="NCBI Taxonomy" id="2722753"/>
    <lineage>
        <taxon>Bacteria</taxon>
        <taxon>Bacillati</taxon>
        <taxon>Cyanobacteriota</taxon>
        <taxon>Cyanophyceae</taxon>
        <taxon>Pseudanabaenales</taxon>
        <taxon>Pseudanabaenaceae</taxon>
        <taxon>Pseudanabaena</taxon>
        <taxon>Pseudanabaena yagii</taxon>
    </lineage>
</organism>
<dbReference type="InterPro" id="IPR002696">
    <property type="entry name" value="Membr_insert_effic_factor_YidD"/>
</dbReference>
<sequence>MKKLVILLIQFYRLFISPLFPPRCRFQPTCSQYALTAIERFGLIRGGGLAVKRICSCHPWNIGGYDPVPELLQPKDESL</sequence>
<dbReference type="PANTHER" id="PTHR33383:SF1">
    <property type="entry name" value="MEMBRANE PROTEIN INSERTION EFFICIENCY FACTOR-RELATED"/>
    <property type="match status" value="1"/>
</dbReference>
<gene>
    <name evidence="2" type="primary">yidD</name>
    <name evidence="2" type="ORF">HC246_04850</name>
</gene>
<dbReference type="EMBL" id="JAAVJL010000001">
    <property type="protein sequence ID" value="NMF57365.1"/>
    <property type="molecule type" value="Genomic_DNA"/>
</dbReference>
<name>A0ABX1LMK7_9CYAN</name>
<evidence type="ECO:0000256" key="1">
    <source>
        <dbReference type="HAMAP-Rule" id="MF_00386"/>
    </source>
</evidence>
<keyword evidence="1" id="KW-0472">Membrane</keyword>